<organism evidence="2 3">
    <name type="scientific">Thermoflexus hugenholtzii JAD2</name>
    <dbReference type="NCBI Taxonomy" id="877466"/>
    <lineage>
        <taxon>Bacteria</taxon>
        <taxon>Bacillati</taxon>
        <taxon>Chloroflexota</taxon>
        <taxon>Thermoflexia</taxon>
        <taxon>Thermoflexales</taxon>
        <taxon>Thermoflexaceae</taxon>
        <taxon>Thermoflexus</taxon>
    </lineage>
</organism>
<protein>
    <submittedName>
        <fullName evidence="2">EDD domain protein, DegV family</fullName>
    </submittedName>
</protein>
<keyword evidence="1" id="KW-0446">Lipid-binding</keyword>
<dbReference type="PROSITE" id="PS51482">
    <property type="entry name" value="DEGV"/>
    <property type="match status" value="1"/>
</dbReference>
<dbReference type="Gene3D" id="3.30.1180.10">
    <property type="match status" value="1"/>
</dbReference>
<dbReference type="GO" id="GO:0008289">
    <property type="term" value="F:lipid binding"/>
    <property type="evidence" value="ECO:0007669"/>
    <property type="project" value="UniProtKB-KW"/>
</dbReference>
<dbReference type="InterPro" id="IPR050270">
    <property type="entry name" value="DegV_domain_contain"/>
</dbReference>
<dbReference type="RefSeq" id="WP_088572160.1">
    <property type="nucleotide sequence ID" value="NZ_FYEK01000071.1"/>
</dbReference>
<dbReference type="EMBL" id="FYEK01000071">
    <property type="protein sequence ID" value="SNB73447.1"/>
    <property type="molecule type" value="Genomic_DNA"/>
</dbReference>
<evidence type="ECO:0000313" key="2">
    <source>
        <dbReference type="EMBL" id="SNB73447.1"/>
    </source>
</evidence>
<dbReference type="FunCoup" id="A0A212RLT5">
    <property type="interactions" value="41"/>
</dbReference>
<dbReference type="PANTHER" id="PTHR33434:SF2">
    <property type="entry name" value="FATTY ACID-BINDING PROTEIN TM_1468"/>
    <property type="match status" value="1"/>
</dbReference>
<dbReference type="Pfam" id="PF02645">
    <property type="entry name" value="DegV"/>
    <property type="match status" value="1"/>
</dbReference>
<gene>
    <name evidence="2" type="ORF">SAMN02746019_00019050</name>
</gene>
<evidence type="ECO:0000256" key="1">
    <source>
        <dbReference type="ARBA" id="ARBA00023121"/>
    </source>
</evidence>
<dbReference type="InParanoid" id="A0A212RLT5"/>
<dbReference type="Proteomes" id="UP000197025">
    <property type="component" value="Unassembled WGS sequence"/>
</dbReference>
<reference evidence="3" key="1">
    <citation type="submission" date="2017-06" db="EMBL/GenBank/DDBJ databases">
        <authorList>
            <person name="Varghese N."/>
            <person name="Submissions S."/>
        </authorList>
    </citation>
    <scope>NUCLEOTIDE SEQUENCE [LARGE SCALE GENOMIC DNA]</scope>
    <source>
        <strain evidence="3">JAD2</strain>
    </source>
</reference>
<dbReference type="AlphaFoldDB" id="A0A212RLT5"/>
<proteinExistence type="predicted"/>
<accession>A0A212RLT5</accession>
<dbReference type="NCBIfam" id="TIGR00762">
    <property type="entry name" value="DegV"/>
    <property type="match status" value="1"/>
</dbReference>
<keyword evidence="3" id="KW-1185">Reference proteome</keyword>
<sequence length="282" mass="30954">MARIAVVTDSVACLPPELVEAYGIRIVPVRILLGERVFRDGIDVTAEEVYAWQRAGIMPTSSQPSIGDFLETYRELARQADGIVSIHVSAAMTGTYNAALLAAQMVPEVPIRVIDSQAATMAQGFLVLEAARAAERGASLDEIVARVEALRPRLRFFAVLETVTYLIRSGRAPALAALAVDVLQIKPILTMQNGRIEVLSKVRTRRRAIEEMIERMARDVGDRPVHAAVFHAAALEEAEALRQQLLARFDCRECYLTAFSPVMGLYAGPGVLGLAYYTEEDR</sequence>
<dbReference type="InterPro" id="IPR043168">
    <property type="entry name" value="DegV_C"/>
</dbReference>
<dbReference type="Gene3D" id="3.40.50.10170">
    <property type="match status" value="1"/>
</dbReference>
<dbReference type="PANTHER" id="PTHR33434">
    <property type="entry name" value="DEGV DOMAIN-CONTAINING PROTEIN DR_1986-RELATED"/>
    <property type="match status" value="1"/>
</dbReference>
<dbReference type="OrthoDB" id="9780660at2"/>
<dbReference type="SUPFAM" id="SSF82549">
    <property type="entry name" value="DAK1/DegV-like"/>
    <property type="match status" value="1"/>
</dbReference>
<name>A0A212RLT5_9CHLR</name>
<evidence type="ECO:0000313" key="3">
    <source>
        <dbReference type="Proteomes" id="UP000197025"/>
    </source>
</evidence>
<dbReference type="InterPro" id="IPR003797">
    <property type="entry name" value="DegV"/>
</dbReference>